<proteinExistence type="predicted"/>
<reference evidence="1" key="1">
    <citation type="submission" date="2021-04" db="EMBL/GenBank/DDBJ databases">
        <authorList>
            <person name="Tunstrom K."/>
        </authorList>
    </citation>
    <scope>NUCLEOTIDE SEQUENCE</scope>
</reference>
<dbReference type="Proteomes" id="UP000691718">
    <property type="component" value="Unassembled WGS sequence"/>
</dbReference>
<organism evidence="1 2">
    <name type="scientific">Parnassius apollo</name>
    <name type="common">Apollo butterfly</name>
    <name type="synonym">Papilio apollo</name>
    <dbReference type="NCBI Taxonomy" id="110799"/>
    <lineage>
        <taxon>Eukaryota</taxon>
        <taxon>Metazoa</taxon>
        <taxon>Ecdysozoa</taxon>
        <taxon>Arthropoda</taxon>
        <taxon>Hexapoda</taxon>
        <taxon>Insecta</taxon>
        <taxon>Pterygota</taxon>
        <taxon>Neoptera</taxon>
        <taxon>Endopterygota</taxon>
        <taxon>Lepidoptera</taxon>
        <taxon>Glossata</taxon>
        <taxon>Ditrysia</taxon>
        <taxon>Papilionoidea</taxon>
        <taxon>Papilionidae</taxon>
        <taxon>Parnassiinae</taxon>
        <taxon>Parnassini</taxon>
        <taxon>Parnassius</taxon>
        <taxon>Parnassius</taxon>
    </lineage>
</organism>
<dbReference type="OrthoDB" id="7454303at2759"/>
<dbReference type="EMBL" id="CAJQZP010000160">
    <property type="protein sequence ID" value="CAG4941712.1"/>
    <property type="molecule type" value="Genomic_DNA"/>
</dbReference>
<gene>
    <name evidence="1" type="ORF">PAPOLLO_LOCUS2270</name>
</gene>
<dbReference type="AlphaFoldDB" id="A0A8S3W586"/>
<evidence type="ECO:0000313" key="2">
    <source>
        <dbReference type="Proteomes" id="UP000691718"/>
    </source>
</evidence>
<accession>A0A8S3W586</accession>
<evidence type="ECO:0000313" key="1">
    <source>
        <dbReference type="EMBL" id="CAG4941712.1"/>
    </source>
</evidence>
<sequence>MKNAGGSLMFKELAVFSIRCLSLPLSNAVVEKIFSVMGTIKTKLRNRMQLPMLIAILRIRTHMNKKPKLDEGGKLKRESDADASLHKRPKLENGVVEVDIQALKRKNFVKACEKVSYEAYLNYAKRLKLIYFPTCVSGNNCKHHNIKDGLNLKQMPSYAEESFKIEMKTNMWCEALEVCFLCITPTQYLSANVLINVVEIMLNAHGDPEAEFTIAYLLEKCQQILSQNFSTHPPCLAKSIRKCYKNFLTSPMDLKENTFTNRAEFGCNRGTVKYCMNRLEYEIGSESKDEALVDKYENIPEEMKESVKGLHWQKEKFEIFETLERTDRIKRLMAVLESIVELLQFDLAIWHSRYVNNLGCHIMRSHRPLMAILLWSDNVLYTGAVNNNCRQILRIFVYMVHLQYPEAYIRIMTIWLNTIVQTFYICENGSNSDFPNTGKYCNAFAREFFKIISGMPQVSINKILQRIQPTYMQHLIGMQYIQSILLTDEENIIKIIIDFVENSQWENYEESNSTIEIVKNTAWKQRRVKKVASFLSKIIHKAQNANCLDSENEDLFPKFDTKNIDNTTALKRNDIVSILYITLDSYLDAFSVQHVQETLDTLNEQLLQKGYMEEYIADSISEYSTYSVTEHFIKKYRSMYQMLKELMLALHKLKSNEQLPDVLKVFENIGLLEL</sequence>
<protein>
    <submittedName>
        <fullName evidence="1">(apollo) hypothetical protein</fullName>
    </submittedName>
</protein>
<comment type="caution">
    <text evidence="1">The sequence shown here is derived from an EMBL/GenBank/DDBJ whole genome shotgun (WGS) entry which is preliminary data.</text>
</comment>
<keyword evidence="2" id="KW-1185">Reference proteome</keyword>
<name>A0A8S3W586_PARAO</name>